<evidence type="ECO:0000256" key="1">
    <source>
        <dbReference type="ARBA" id="ARBA00006227"/>
    </source>
</evidence>
<dbReference type="InterPro" id="IPR005822">
    <property type="entry name" value="Ribosomal_uL13"/>
</dbReference>
<evidence type="ECO:0000256" key="5">
    <source>
        <dbReference type="RuleBase" id="RU003877"/>
    </source>
</evidence>
<dbReference type="PaxDb" id="589924-Ferp_1964"/>
<accession>D3S038</accession>
<dbReference type="InterPro" id="IPR036899">
    <property type="entry name" value="Ribosomal_uL13_sf"/>
</dbReference>
<dbReference type="CDD" id="cd00392">
    <property type="entry name" value="Ribosomal_L13"/>
    <property type="match status" value="1"/>
</dbReference>
<dbReference type="NCBIfam" id="NF005004">
    <property type="entry name" value="PRK06394.1"/>
    <property type="match status" value="1"/>
</dbReference>
<dbReference type="HOGENOM" id="CLU_076922_1_0_2"/>
<dbReference type="EMBL" id="CP001899">
    <property type="protein sequence ID" value="ADC66101.1"/>
    <property type="molecule type" value="Genomic_DNA"/>
</dbReference>
<proteinExistence type="inferred from homology"/>
<dbReference type="RefSeq" id="WP_012966440.1">
    <property type="nucleotide sequence ID" value="NC_013849.1"/>
</dbReference>
<dbReference type="InterPro" id="IPR005755">
    <property type="entry name" value="Ribosomal_uL13_euk/arc"/>
</dbReference>
<dbReference type="GO" id="GO:0017148">
    <property type="term" value="P:negative regulation of translation"/>
    <property type="evidence" value="ECO:0007669"/>
    <property type="project" value="TreeGrafter"/>
</dbReference>
<dbReference type="PIRSF" id="PIRSF002181">
    <property type="entry name" value="Ribosomal_L13"/>
    <property type="match status" value="1"/>
</dbReference>
<reference evidence="7" key="1">
    <citation type="submission" date="2010-02" db="EMBL/GenBank/DDBJ databases">
        <title>Complete sequence of Ferroglobus placidus DSM 10642.</title>
        <authorList>
            <consortium name="US DOE Joint Genome Institute"/>
            <person name="Lucas S."/>
            <person name="Copeland A."/>
            <person name="Lapidus A."/>
            <person name="Cheng J.-F."/>
            <person name="Bruce D."/>
            <person name="Goodwin L."/>
            <person name="Pitluck S."/>
            <person name="Saunders E."/>
            <person name="Brettin T."/>
            <person name="Detter J.C."/>
            <person name="Han C."/>
            <person name="Tapia R."/>
            <person name="Larimer F."/>
            <person name="Land M."/>
            <person name="Hauser L."/>
            <person name="Kyrpides N."/>
            <person name="Ivanova N."/>
            <person name="Holmes D."/>
            <person name="Lovley D."/>
            <person name="Kyrpides N."/>
            <person name="Anderson I.J."/>
            <person name="Woyke T."/>
        </authorList>
    </citation>
    <scope>NUCLEOTIDE SEQUENCE [LARGE SCALE GENOMIC DNA]</scope>
    <source>
        <strain evidence="7">DSM 10642 / AEDII12DO</strain>
    </source>
</reference>
<dbReference type="Proteomes" id="UP000002613">
    <property type="component" value="Chromosome"/>
</dbReference>
<dbReference type="Pfam" id="PF00572">
    <property type="entry name" value="Ribosomal_L13"/>
    <property type="match status" value="1"/>
</dbReference>
<keyword evidence="7" id="KW-1185">Reference proteome</keyword>
<dbReference type="SUPFAM" id="SSF52161">
    <property type="entry name" value="Ribosomal protein L13"/>
    <property type="match status" value="1"/>
</dbReference>
<dbReference type="PANTHER" id="PTHR11545">
    <property type="entry name" value="RIBOSOMAL PROTEIN L13"/>
    <property type="match status" value="1"/>
</dbReference>
<dbReference type="HAMAP" id="MF_01366">
    <property type="entry name" value="Ribosomal_uL13"/>
    <property type="match status" value="1"/>
</dbReference>
<dbReference type="Gene3D" id="3.90.1180.10">
    <property type="entry name" value="Ribosomal protein L13"/>
    <property type="match status" value="1"/>
</dbReference>
<dbReference type="KEGG" id="fpl:Ferp_1964"/>
<comment type="similarity">
    <text evidence="1 4 5">Belongs to the universal ribosomal protein uL13 family.</text>
</comment>
<dbReference type="GO" id="GO:0022625">
    <property type="term" value="C:cytosolic large ribosomal subunit"/>
    <property type="evidence" value="ECO:0007669"/>
    <property type="project" value="UniProtKB-UniRule"/>
</dbReference>
<dbReference type="GeneID" id="8779496"/>
<dbReference type="eggNOG" id="arCOG04242">
    <property type="taxonomic scope" value="Archaea"/>
</dbReference>
<protein>
    <recommendedName>
        <fullName evidence="4">Large ribosomal subunit protein uL13</fullName>
    </recommendedName>
</protein>
<dbReference type="GO" id="GO:0003729">
    <property type="term" value="F:mRNA binding"/>
    <property type="evidence" value="ECO:0007669"/>
    <property type="project" value="TreeGrafter"/>
</dbReference>
<keyword evidence="3 4" id="KW-0687">Ribonucleoprotein</keyword>
<evidence type="ECO:0000313" key="6">
    <source>
        <dbReference type="EMBL" id="ADC66101.1"/>
    </source>
</evidence>
<evidence type="ECO:0000256" key="2">
    <source>
        <dbReference type="ARBA" id="ARBA00022980"/>
    </source>
</evidence>
<dbReference type="GO" id="GO:0006412">
    <property type="term" value="P:translation"/>
    <property type="evidence" value="ECO:0007669"/>
    <property type="project" value="UniProtKB-UniRule"/>
</dbReference>
<dbReference type="InterPro" id="IPR005823">
    <property type="entry name" value="Ribosomal_uL13_bac-type"/>
</dbReference>
<gene>
    <name evidence="4" type="primary">rpl13</name>
    <name evidence="6" type="ordered locus">Ferp_1964</name>
</gene>
<dbReference type="GO" id="GO:0003735">
    <property type="term" value="F:structural constituent of ribosome"/>
    <property type="evidence" value="ECO:0007669"/>
    <property type="project" value="UniProtKB-UniRule"/>
</dbReference>
<name>D3S038_FERPA</name>
<dbReference type="STRING" id="589924.Ferp_1964"/>
<dbReference type="NCBIfam" id="TIGR01077">
    <property type="entry name" value="L13_A_E"/>
    <property type="match status" value="1"/>
</dbReference>
<evidence type="ECO:0000256" key="3">
    <source>
        <dbReference type="ARBA" id="ARBA00023274"/>
    </source>
</evidence>
<dbReference type="AlphaFoldDB" id="D3S038"/>
<keyword evidence="2 4" id="KW-0689">Ribosomal protein</keyword>
<dbReference type="InterPro" id="IPR023563">
    <property type="entry name" value="Ribosomal_uL13_CS"/>
</dbReference>
<organism evidence="6 7">
    <name type="scientific">Ferroglobus placidus (strain DSM 10642 / AEDII12DO)</name>
    <dbReference type="NCBI Taxonomy" id="589924"/>
    <lineage>
        <taxon>Archaea</taxon>
        <taxon>Methanobacteriati</taxon>
        <taxon>Methanobacteriota</taxon>
        <taxon>Archaeoglobi</taxon>
        <taxon>Archaeoglobales</taxon>
        <taxon>Archaeoglobaceae</taxon>
        <taxon>Ferroglobus</taxon>
    </lineage>
</organism>
<sequence>MSVSVKRVLKTLGDDFKVIDASNHVLGRLASVIAKRLLNGEKIVVVNAEKAIITGDRDMVFKRYKEKYDRGSKEKGPYFPRHPEKIFKRTVRGMLPWKTRRGREAYRRLRVFMGVPKELEGVEFEKVDSAYFENVCKTDKYVYLEDVSRYLGFEVRK</sequence>
<dbReference type="PANTHER" id="PTHR11545:SF3">
    <property type="entry name" value="LARGE RIBOSOMAL SUBUNIT PROTEIN UL13"/>
    <property type="match status" value="1"/>
</dbReference>
<dbReference type="OrthoDB" id="7668at2157"/>
<evidence type="ECO:0000313" key="7">
    <source>
        <dbReference type="Proteomes" id="UP000002613"/>
    </source>
</evidence>
<evidence type="ECO:0000256" key="4">
    <source>
        <dbReference type="HAMAP-Rule" id="MF_01366"/>
    </source>
</evidence>
<reference evidence="6 7" key="2">
    <citation type="journal article" date="2011" name="Stand. Genomic Sci.">
        <title>Complete genome sequence of Ferroglobus placidus AEDII12DO.</title>
        <authorList>
            <person name="Anderson I."/>
            <person name="Risso C."/>
            <person name="Holmes D."/>
            <person name="Lucas S."/>
            <person name="Copeland A."/>
            <person name="Lapidus A."/>
            <person name="Cheng J.F."/>
            <person name="Bruce D."/>
            <person name="Goodwin L."/>
            <person name="Pitluck S."/>
            <person name="Saunders E."/>
            <person name="Brettin T."/>
            <person name="Detter J.C."/>
            <person name="Han C."/>
            <person name="Tapia R."/>
            <person name="Larimer F."/>
            <person name="Land M."/>
            <person name="Hauser L."/>
            <person name="Woyke T."/>
            <person name="Lovley D."/>
            <person name="Kyrpides N."/>
            <person name="Ivanova N."/>
        </authorList>
    </citation>
    <scope>NUCLEOTIDE SEQUENCE [LARGE SCALE GENOMIC DNA]</scope>
    <source>
        <strain evidence="7">DSM 10642 / AEDII12DO</strain>
    </source>
</reference>
<comment type="function">
    <text evidence="4">This protein is one of the early assembly proteins of the 50S ribosomal subunit, although it is not seen to bind rRNA by itself. It is important during the early stages of 50S assembly.</text>
</comment>
<dbReference type="PROSITE" id="PS00783">
    <property type="entry name" value="RIBOSOMAL_L13"/>
    <property type="match status" value="1"/>
</dbReference>
<comment type="subunit">
    <text evidence="4">Part of the 50S ribosomal subunit.</text>
</comment>